<accession>F4WJX9</accession>
<dbReference type="EMBL" id="GL888187">
    <property type="protein sequence ID" value="EGI65501.1"/>
    <property type="molecule type" value="Genomic_DNA"/>
</dbReference>
<evidence type="ECO:0000313" key="1">
    <source>
        <dbReference type="EMBL" id="EGI65501.1"/>
    </source>
</evidence>
<dbReference type="InParanoid" id="F4WJX9"/>
<evidence type="ECO:0000313" key="2">
    <source>
        <dbReference type="Proteomes" id="UP000007755"/>
    </source>
</evidence>
<proteinExistence type="predicted"/>
<keyword evidence="2" id="KW-1185">Reference proteome</keyword>
<reference evidence="1" key="1">
    <citation type="submission" date="2011-02" db="EMBL/GenBank/DDBJ databases">
        <title>The genome of the leaf-cutting ant Acromyrmex echinatior suggests key adaptations to social evolution and fungus farming.</title>
        <authorList>
            <person name="Nygaard S."/>
            <person name="Zhang G."/>
        </authorList>
    </citation>
    <scope>NUCLEOTIDE SEQUENCE</scope>
</reference>
<sequence>MEMRSCPRFLEDMTAQLSFPPDIMATDSKLSFPQKARRQIFQIVFEKVDNIVHQGFTVYNLRKVSLDTFIPRLRKLLTDHWNSFPLTVPPPYKDEGQSYLPEQPQRSVTIPLRTILYEIYDIIKWSNLQNRIVDIIGMYRISGKSSIWEYPVSDIIQPNRRISLVYPTLLVSYYVCFSNDKAETRIDVVGYFTGVYETPEQSCWDISDLIKNFTEKLSFNLDVILLQGKDQEQMEIEKIDKNQAEVQNSTKVLSFENRKTPLRLRLDNQETLNRFVGSKTRYLAQDTSKTKRAYRILEQAIGSCPQKGETTTVTHP</sequence>
<dbReference type="AlphaFoldDB" id="F4WJX9"/>
<dbReference type="Proteomes" id="UP000007755">
    <property type="component" value="Unassembled WGS sequence"/>
</dbReference>
<name>F4WJX9_ACREC</name>
<gene>
    <name evidence="1" type="ORF">G5I_06013</name>
</gene>
<protein>
    <submittedName>
        <fullName evidence="1">Uncharacterized protein</fullName>
    </submittedName>
</protein>
<organism evidence="2">
    <name type="scientific">Acromyrmex echinatior</name>
    <name type="common">Panamanian leafcutter ant</name>
    <name type="synonym">Acromyrmex octospinosus echinatior</name>
    <dbReference type="NCBI Taxonomy" id="103372"/>
    <lineage>
        <taxon>Eukaryota</taxon>
        <taxon>Metazoa</taxon>
        <taxon>Ecdysozoa</taxon>
        <taxon>Arthropoda</taxon>
        <taxon>Hexapoda</taxon>
        <taxon>Insecta</taxon>
        <taxon>Pterygota</taxon>
        <taxon>Neoptera</taxon>
        <taxon>Endopterygota</taxon>
        <taxon>Hymenoptera</taxon>
        <taxon>Apocrita</taxon>
        <taxon>Aculeata</taxon>
        <taxon>Formicoidea</taxon>
        <taxon>Formicidae</taxon>
        <taxon>Myrmicinae</taxon>
        <taxon>Acromyrmex</taxon>
    </lineage>
</organism>